<dbReference type="Proteomes" id="UP000030766">
    <property type="component" value="Unassembled WGS sequence"/>
</dbReference>
<accession>W9L842</accession>
<gene>
    <name evidence="1" type="ORF">FOZG_00990</name>
</gene>
<sequence>MPQHWHQRTSKRHKDLVAIADQATITPAEWNSLRNDETAAEVVAELMIRIIDMRRDEAINLLEVQEFREMTAEKLGV</sequence>
<name>W9L842_FUSOX</name>
<dbReference type="HOGENOM" id="CLU_2638161_0_0_1"/>
<evidence type="ECO:0000313" key="1">
    <source>
        <dbReference type="EMBL" id="EWZ50495.1"/>
    </source>
</evidence>
<dbReference type="AlphaFoldDB" id="W9L842"/>
<dbReference type="VEuPathDB" id="FungiDB:FOZG_00990"/>
<organism evidence="1">
    <name type="scientific">Fusarium oxysporum Fo47</name>
    <dbReference type="NCBI Taxonomy" id="660027"/>
    <lineage>
        <taxon>Eukaryota</taxon>
        <taxon>Fungi</taxon>
        <taxon>Dikarya</taxon>
        <taxon>Ascomycota</taxon>
        <taxon>Pezizomycotina</taxon>
        <taxon>Sordariomycetes</taxon>
        <taxon>Hypocreomycetidae</taxon>
        <taxon>Hypocreales</taxon>
        <taxon>Nectriaceae</taxon>
        <taxon>Fusarium</taxon>
        <taxon>Fusarium oxysporum species complex</taxon>
    </lineage>
</organism>
<protein>
    <submittedName>
        <fullName evidence="1">Uncharacterized protein</fullName>
    </submittedName>
</protein>
<proteinExistence type="predicted"/>
<reference evidence="1" key="1">
    <citation type="submission" date="2011-06" db="EMBL/GenBank/DDBJ databases">
        <title>The Genome Sequence of Fusarium oxysporum Fo47.</title>
        <authorList>
            <consortium name="The Broad Institute Genome Sequencing Platform"/>
            <person name="Ma L.-J."/>
            <person name="Gale L.R."/>
            <person name="Schwartz D.C."/>
            <person name="Zhou S."/>
            <person name="Corby-Kistler H."/>
            <person name="Young S.K."/>
            <person name="Zeng Q."/>
            <person name="Gargeya S."/>
            <person name="Fitzgerald M."/>
            <person name="Haas B."/>
            <person name="Abouelleil A."/>
            <person name="Alvarado L."/>
            <person name="Arachchi H.M."/>
            <person name="Berlin A."/>
            <person name="Brown A."/>
            <person name="Chapman S.B."/>
            <person name="Chen Z."/>
            <person name="Dunbar C."/>
            <person name="Freedman E."/>
            <person name="Gearin G."/>
            <person name="Gellesch M."/>
            <person name="Goldberg J."/>
            <person name="Griggs A."/>
            <person name="Gujja S."/>
            <person name="Heiman D."/>
            <person name="Howarth C."/>
            <person name="Larson L."/>
            <person name="Lui A."/>
            <person name="MacDonald P.J.P."/>
            <person name="Mehta T."/>
            <person name="Montmayeur A."/>
            <person name="Murphy C."/>
            <person name="Neiman D."/>
            <person name="Pearson M."/>
            <person name="Priest M."/>
            <person name="Roberts A."/>
            <person name="Saif S."/>
            <person name="Shea T."/>
            <person name="Shenoy N."/>
            <person name="Sisk P."/>
            <person name="Stolte C."/>
            <person name="Sykes S."/>
            <person name="Wortman J."/>
            <person name="Nusbaum C."/>
            <person name="Birren B."/>
        </authorList>
    </citation>
    <scope>NUCLEOTIDE SEQUENCE [LARGE SCALE GENOMIC DNA]</scope>
    <source>
        <strain evidence="1">Fo47</strain>
    </source>
</reference>
<dbReference type="EMBL" id="JH717896">
    <property type="protein sequence ID" value="EWZ50495.1"/>
    <property type="molecule type" value="Genomic_DNA"/>
</dbReference>
<reference evidence="1" key="2">
    <citation type="submission" date="2012-06" db="EMBL/GenBank/DDBJ databases">
        <title>Annotation of the Genome Sequence of Fusarium oxysporum Fo47.</title>
        <authorList>
            <consortium name="The Broad Institute Genomics Platform"/>
            <person name="Ma L.-J."/>
            <person name="Corby-Kistler H."/>
            <person name="Broz K."/>
            <person name="Gale L.R."/>
            <person name="Jonkers W."/>
            <person name="O'Donnell K."/>
            <person name="Ploetz R."/>
            <person name="Steinberg C."/>
            <person name="Schwartz D.C."/>
            <person name="VanEtten H."/>
            <person name="Zhou S."/>
            <person name="Young S.K."/>
            <person name="Zeng Q."/>
            <person name="Gargeya S."/>
            <person name="Fitzgerald M."/>
            <person name="Abouelleil A."/>
            <person name="Alvarado L."/>
            <person name="Chapman S.B."/>
            <person name="Gainer-Dewar J."/>
            <person name="Goldberg J."/>
            <person name="Griggs A."/>
            <person name="Gujja S."/>
            <person name="Hansen M."/>
            <person name="Howarth C."/>
            <person name="Imamovic A."/>
            <person name="Ireland A."/>
            <person name="Larimer J."/>
            <person name="McCowan C."/>
            <person name="Murphy C."/>
            <person name="Pearson M."/>
            <person name="Poon T.W."/>
            <person name="Priest M."/>
            <person name="Roberts A."/>
            <person name="Saif S."/>
            <person name="Shea T."/>
            <person name="Sykes S."/>
            <person name="Wortman J."/>
            <person name="Nusbaum C."/>
            <person name="Birren B."/>
        </authorList>
    </citation>
    <scope>NUCLEOTIDE SEQUENCE</scope>
    <source>
        <strain evidence="1">Fo47</strain>
    </source>
</reference>